<dbReference type="InterPro" id="IPR020930">
    <property type="entry name" value="Ribosomal_uL5_bac-type"/>
</dbReference>
<evidence type="ECO:0000256" key="5">
    <source>
        <dbReference type="HAMAP-Rule" id="MF_01334"/>
    </source>
</evidence>
<evidence type="ECO:0000256" key="2">
    <source>
        <dbReference type="ARBA" id="ARBA00022884"/>
    </source>
</evidence>
<dbReference type="RefSeq" id="WP_085515412.1">
    <property type="nucleotide sequence ID" value="NZ_FXAW01000001.1"/>
</dbReference>
<keyword evidence="2 5" id="KW-0694">RNA-binding</keyword>
<dbReference type="InterPro" id="IPR001021">
    <property type="entry name" value="Ribosomal_bL25_long"/>
</dbReference>
<evidence type="ECO:0000259" key="8">
    <source>
        <dbReference type="Pfam" id="PF14693"/>
    </source>
</evidence>
<keyword evidence="4 5" id="KW-0687">Ribonucleoprotein</keyword>
<accession>A0A1X7I9V4</accession>
<dbReference type="GO" id="GO:0022625">
    <property type="term" value="C:cytosolic large ribosomal subunit"/>
    <property type="evidence" value="ECO:0007669"/>
    <property type="project" value="TreeGrafter"/>
</dbReference>
<evidence type="ECO:0000313" key="10">
    <source>
        <dbReference type="Proteomes" id="UP000193804"/>
    </source>
</evidence>
<dbReference type="GO" id="GO:0006412">
    <property type="term" value="P:translation"/>
    <property type="evidence" value="ECO:0007669"/>
    <property type="project" value="UniProtKB-UniRule"/>
</dbReference>
<dbReference type="Pfam" id="PF14693">
    <property type="entry name" value="Ribosomal_TL5_C"/>
    <property type="match status" value="1"/>
</dbReference>
<feature type="region of interest" description="Disordered" evidence="6">
    <location>
        <begin position="180"/>
        <end position="215"/>
    </location>
</feature>
<name>A0A1X7I9V4_9BACT</name>
<dbReference type="GO" id="GO:0008097">
    <property type="term" value="F:5S rRNA binding"/>
    <property type="evidence" value="ECO:0007669"/>
    <property type="project" value="InterPro"/>
</dbReference>
<dbReference type="InterPro" id="IPR020056">
    <property type="entry name" value="Rbsml_bL25/Gln-tRNA_synth_N"/>
</dbReference>
<dbReference type="InterPro" id="IPR037121">
    <property type="entry name" value="Ribosomal_bL25_C"/>
</dbReference>
<dbReference type="OrthoDB" id="9786489at2"/>
<dbReference type="CDD" id="cd00495">
    <property type="entry name" value="Ribosomal_L25_TL5_CTC"/>
    <property type="match status" value="1"/>
</dbReference>
<dbReference type="HAMAP" id="MF_01334">
    <property type="entry name" value="Ribosomal_bL25_CTC"/>
    <property type="match status" value="1"/>
</dbReference>
<evidence type="ECO:0000259" key="7">
    <source>
        <dbReference type="Pfam" id="PF01386"/>
    </source>
</evidence>
<dbReference type="NCBIfam" id="NF004132">
    <property type="entry name" value="PRK05618.2-2"/>
    <property type="match status" value="1"/>
</dbReference>
<protein>
    <recommendedName>
        <fullName evidence="5">Large ribosomal subunit protein bL25</fullName>
    </recommendedName>
    <alternativeName>
        <fullName evidence="5">General stress protein CTC</fullName>
    </alternativeName>
</protein>
<feature type="compositionally biased region" description="Acidic residues" evidence="6">
    <location>
        <begin position="202"/>
        <end position="215"/>
    </location>
</feature>
<comment type="function">
    <text evidence="5">This is one of the proteins that binds to the 5S RNA in the ribosome where it forms part of the central protuberance.</text>
</comment>
<comment type="similarity">
    <text evidence="5">Belongs to the bacterial ribosomal protein bL25 family. CTC subfamily.</text>
</comment>
<keyword evidence="10" id="KW-1185">Reference proteome</keyword>
<organism evidence="9 10">
    <name type="scientific">Marivirga sericea</name>
    <dbReference type="NCBI Taxonomy" id="1028"/>
    <lineage>
        <taxon>Bacteria</taxon>
        <taxon>Pseudomonadati</taxon>
        <taxon>Bacteroidota</taxon>
        <taxon>Cytophagia</taxon>
        <taxon>Cytophagales</taxon>
        <taxon>Marivirgaceae</taxon>
        <taxon>Marivirga</taxon>
    </lineage>
</organism>
<keyword evidence="1 5" id="KW-0699">rRNA-binding</keyword>
<evidence type="ECO:0000256" key="3">
    <source>
        <dbReference type="ARBA" id="ARBA00022980"/>
    </source>
</evidence>
<dbReference type="PANTHER" id="PTHR33284">
    <property type="entry name" value="RIBOSOMAL PROTEIN L25/GLN-TRNA SYNTHETASE, ANTI-CODON-BINDING DOMAIN-CONTAINING PROTEIN"/>
    <property type="match status" value="1"/>
</dbReference>
<dbReference type="Gene3D" id="2.170.120.20">
    <property type="entry name" value="Ribosomal protein L25, beta domain"/>
    <property type="match status" value="1"/>
</dbReference>
<dbReference type="GO" id="GO:0003735">
    <property type="term" value="F:structural constituent of ribosome"/>
    <property type="evidence" value="ECO:0007669"/>
    <property type="project" value="InterPro"/>
</dbReference>
<feature type="domain" description="Large ribosomal subunit protein bL25 beta" evidence="8">
    <location>
        <begin position="99"/>
        <end position="180"/>
    </location>
</feature>
<dbReference type="PANTHER" id="PTHR33284:SF1">
    <property type="entry name" value="RIBOSOMAL PROTEIN L25_GLN-TRNA SYNTHETASE, ANTI-CODON-BINDING DOMAIN-CONTAINING PROTEIN"/>
    <property type="match status" value="1"/>
</dbReference>
<evidence type="ECO:0000256" key="1">
    <source>
        <dbReference type="ARBA" id="ARBA00022730"/>
    </source>
</evidence>
<dbReference type="SUPFAM" id="SSF50715">
    <property type="entry name" value="Ribosomal protein L25-like"/>
    <property type="match status" value="1"/>
</dbReference>
<dbReference type="InterPro" id="IPR011035">
    <property type="entry name" value="Ribosomal_bL25/Gln-tRNA_synth"/>
</dbReference>
<comment type="subunit">
    <text evidence="5">Part of the 50S ribosomal subunit; part of the 5S rRNA/L5/L18/L25 subcomplex. Contacts the 5S rRNA. Binds to the 5S rRNA independently of L5 and L18.</text>
</comment>
<evidence type="ECO:0000256" key="4">
    <source>
        <dbReference type="ARBA" id="ARBA00023274"/>
    </source>
</evidence>
<dbReference type="InterPro" id="IPR020057">
    <property type="entry name" value="Ribosomal_bL25_b-dom"/>
</dbReference>
<dbReference type="STRING" id="1028.SAMN05661096_00400"/>
<reference evidence="10" key="1">
    <citation type="submission" date="2017-04" db="EMBL/GenBank/DDBJ databases">
        <authorList>
            <person name="Varghese N."/>
            <person name="Submissions S."/>
        </authorList>
    </citation>
    <scope>NUCLEOTIDE SEQUENCE [LARGE SCALE GENOMIC DNA]</scope>
    <source>
        <strain evidence="10">DSM 4125</strain>
    </source>
</reference>
<dbReference type="Gene3D" id="2.40.240.10">
    <property type="entry name" value="Ribosomal Protein L25, Chain P"/>
    <property type="match status" value="1"/>
</dbReference>
<dbReference type="Proteomes" id="UP000193804">
    <property type="component" value="Unassembled WGS sequence"/>
</dbReference>
<sequence>MKTVEIIGYKRANLGKKEAKRLRAEAMVPAVLYGGDEQIHFYAPMILFRPLVFTSEAHFVNINIEGDEYQAILQDVSFHPVSEIILHADFLELHKGKNIKMEIPVHLEGTAPGVTKGGTLIHKRRTLLVKALPKNMPEHITLDISALDFGKSIKVESVSVENCEILDTPQASIAVVEIPRALRGKATDDEEETEGEERAEAEGAEAPEEGGEAES</sequence>
<proteinExistence type="inferred from homology"/>
<gene>
    <name evidence="5" type="primary">rplY</name>
    <name evidence="5" type="synonym">ctc</name>
    <name evidence="9" type="ORF">SAMN05661096_00400</name>
</gene>
<dbReference type="InterPro" id="IPR029751">
    <property type="entry name" value="Ribosomal_L25_dom"/>
</dbReference>
<evidence type="ECO:0000313" key="9">
    <source>
        <dbReference type="EMBL" id="SMG11401.1"/>
    </source>
</evidence>
<dbReference type="Pfam" id="PF01386">
    <property type="entry name" value="Ribosomal_L25p"/>
    <property type="match status" value="1"/>
</dbReference>
<keyword evidence="3 5" id="KW-0689">Ribosomal protein</keyword>
<dbReference type="AlphaFoldDB" id="A0A1X7I9V4"/>
<dbReference type="NCBIfam" id="TIGR00731">
    <property type="entry name" value="bL25_bact_ctc"/>
    <property type="match status" value="1"/>
</dbReference>
<evidence type="ECO:0000256" key="6">
    <source>
        <dbReference type="SAM" id="MobiDB-lite"/>
    </source>
</evidence>
<dbReference type="EMBL" id="FXAW01000001">
    <property type="protein sequence ID" value="SMG11401.1"/>
    <property type="molecule type" value="Genomic_DNA"/>
</dbReference>
<feature type="domain" description="Large ribosomal subunit protein bL25 L25" evidence="7">
    <location>
        <begin position="9"/>
        <end position="90"/>
    </location>
</feature>